<comment type="caution">
    <text evidence="1">The sequence shown here is derived from an EMBL/GenBank/DDBJ whole genome shotgun (WGS) entry which is preliminary data.</text>
</comment>
<organism evidence="1 2">
    <name type="scientific">Acanthoscelides obtectus</name>
    <name type="common">Bean weevil</name>
    <name type="synonym">Bruchus obtectus</name>
    <dbReference type="NCBI Taxonomy" id="200917"/>
    <lineage>
        <taxon>Eukaryota</taxon>
        <taxon>Metazoa</taxon>
        <taxon>Ecdysozoa</taxon>
        <taxon>Arthropoda</taxon>
        <taxon>Hexapoda</taxon>
        <taxon>Insecta</taxon>
        <taxon>Pterygota</taxon>
        <taxon>Neoptera</taxon>
        <taxon>Endopterygota</taxon>
        <taxon>Coleoptera</taxon>
        <taxon>Polyphaga</taxon>
        <taxon>Cucujiformia</taxon>
        <taxon>Chrysomeloidea</taxon>
        <taxon>Chrysomelidae</taxon>
        <taxon>Bruchinae</taxon>
        <taxon>Bruchini</taxon>
        <taxon>Acanthoscelides</taxon>
    </lineage>
</organism>
<sequence>MHIQTIWIALFQEFRYSSHPYKLLRSYFKHC</sequence>
<dbReference type="Proteomes" id="UP001152888">
    <property type="component" value="Unassembled WGS sequence"/>
</dbReference>
<keyword evidence="2" id="KW-1185">Reference proteome</keyword>
<proteinExistence type="predicted"/>
<evidence type="ECO:0000313" key="2">
    <source>
        <dbReference type="Proteomes" id="UP001152888"/>
    </source>
</evidence>
<protein>
    <submittedName>
        <fullName evidence="1">Uncharacterized protein</fullName>
    </submittedName>
</protein>
<dbReference type="EMBL" id="CAKOFQ010007114">
    <property type="protein sequence ID" value="CAH1991451.1"/>
    <property type="molecule type" value="Genomic_DNA"/>
</dbReference>
<dbReference type="AlphaFoldDB" id="A0A9P0PM75"/>
<reference evidence="1" key="1">
    <citation type="submission" date="2022-03" db="EMBL/GenBank/DDBJ databases">
        <authorList>
            <person name="Sayadi A."/>
        </authorList>
    </citation>
    <scope>NUCLEOTIDE SEQUENCE</scope>
</reference>
<name>A0A9P0PM75_ACAOB</name>
<gene>
    <name evidence="1" type="ORF">ACAOBT_LOCUS20274</name>
</gene>
<evidence type="ECO:0000313" key="1">
    <source>
        <dbReference type="EMBL" id="CAH1991451.1"/>
    </source>
</evidence>
<accession>A0A9P0PM75</accession>